<feature type="compositionally biased region" description="Low complexity" evidence="1">
    <location>
        <begin position="118"/>
        <end position="131"/>
    </location>
</feature>
<feature type="compositionally biased region" description="Acidic residues" evidence="1">
    <location>
        <begin position="699"/>
        <end position="708"/>
    </location>
</feature>
<dbReference type="SUPFAM" id="SSF49313">
    <property type="entry name" value="Cadherin-like"/>
    <property type="match status" value="1"/>
</dbReference>
<evidence type="ECO:0000313" key="3">
    <source>
        <dbReference type="Proteomes" id="UP001355207"/>
    </source>
</evidence>
<evidence type="ECO:0000256" key="1">
    <source>
        <dbReference type="SAM" id="MobiDB-lite"/>
    </source>
</evidence>
<dbReference type="AlphaFoldDB" id="A0AAX4JQS5"/>
<dbReference type="RefSeq" id="XP_066074509.1">
    <property type="nucleotide sequence ID" value="XM_066218412.1"/>
</dbReference>
<name>A0AAX4JQS5_9TREE</name>
<gene>
    <name evidence="2" type="ORF">L201_002638</name>
</gene>
<dbReference type="InterPro" id="IPR015919">
    <property type="entry name" value="Cadherin-like_sf"/>
</dbReference>
<feature type="compositionally biased region" description="Basic and acidic residues" evidence="1">
    <location>
        <begin position="649"/>
        <end position="660"/>
    </location>
</feature>
<dbReference type="GO" id="GO:0016020">
    <property type="term" value="C:membrane"/>
    <property type="evidence" value="ECO:0007669"/>
    <property type="project" value="InterPro"/>
</dbReference>
<protein>
    <recommendedName>
        <fullName evidence="4">Fork-head domain-containing protein</fullName>
    </recommendedName>
</protein>
<organism evidence="2 3">
    <name type="scientific">Kwoniella dendrophila CBS 6074</name>
    <dbReference type="NCBI Taxonomy" id="1295534"/>
    <lineage>
        <taxon>Eukaryota</taxon>
        <taxon>Fungi</taxon>
        <taxon>Dikarya</taxon>
        <taxon>Basidiomycota</taxon>
        <taxon>Agaricomycotina</taxon>
        <taxon>Tremellomycetes</taxon>
        <taxon>Tremellales</taxon>
        <taxon>Cryptococcaceae</taxon>
        <taxon>Kwoniella</taxon>
    </lineage>
</organism>
<proteinExistence type="predicted"/>
<dbReference type="Proteomes" id="UP001355207">
    <property type="component" value="Chromosome 3"/>
</dbReference>
<evidence type="ECO:0000313" key="2">
    <source>
        <dbReference type="EMBL" id="WWC87746.1"/>
    </source>
</evidence>
<dbReference type="EMBL" id="CP144100">
    <property type="protein sequence ID" value="WWC87746.1"/>
    <property type="molecule type" value="Genomic_DNA"/>
</dbReference>
<dbReference type="GeneID" id="91093310"/>
<evidence type="ECO:0008006" key="4">
    <source>
        <dbReference type="Google" id="ProtNLM"/>
    </source>
</evidence>
<sequence length="1027" mass="111374">MNPTYSSPVYLIISHKPDHSNISASTNNCITVPDTPPIPPPFSGNNNTFSIPFTPAQSGFQPQYSQDQQFTDPLGSGGGDYKTGGDPWAFSAFSSPPSPSTITSTSDSQTGGDGFPPSDSAEGDSSSSRSGSFRRQNLSLNISSLPTPFQNASFQSPGSLASSGAPFTDSFTSSHNTSFDQDYFHFADGSFSSTGEGSLVGQIPAVPQAQTQTLPTHRLPASQPSSPIRGVYTLPFGNQAGRQRGATFSGGSFFPYDQNASPVFTFTQNVPPQAIPPHLTFTNIQSPIHSPLQPSPVITASPAQIQPDTTPFFPPQSHQQPQSLGMQEVLMEDATTPTPGALPPALSRKSSYNQLQQQPVGSMTPDMTMEMVDKLSLLDKIVISAQSAKDALLRGEQIDVSASLGDINHQLEIASELGVGPAPTPRDMNTPNSQSVSPVNFTTSPTVPTTVGVKQTFQNQAMQNSIPAQMQQMTAMNTQPQGLLPSLPVESNGVTKTRPTTPLTGNPNLMVSATPADFLNGNKAQAPPLVHSHSFPNGHQLPSQIQGTITPSTPVVPSPSFIAAINAQHAPIVSSPLATIPPSRPPSPPRYTIPTQAWNNEMMPTVDISAQQIQHIQQAAQAQGQIPINMPIPVQQHQQQQQPLPPAPLERRASQGERADGLPISRNRSTSVHKQWGQHPTMTASLPPSAWQSRQGSPDDMDDDDSEDEGPRKNKRRRSSAGGDGAPNAELLNGALISEDIRRQMDQIFEEFLNRVCSDLEVVDSKGEKLHQVLMPKKMQRLDESTDYRPFKFRIQAFTNAFTEELQRRGVSEETMSVKKIKTYLWKQDLISRFNPDGKKAKSKGNHIWNVDAKKLPGGGWVFRPFKRRIIGQPNSFALVNAKYEWEPRIWDPQAASDTIKPTFHSPPGGLPSWLHWEDSVKLIGIPDQPTGPLPVTVIADFIDGSGNQNTLETTFTIQVVPHLLPITETAAMYAQAGYIPYDFPDQPTGQPIALINQQGIPFTTGTMVYPQPQGQPPTQTIFQNQQ</sequence>
<keyword evidence="3" id="KW-1185">Reference proteome</keyword>
<feature type="region of interest" description="Disordered" evidence="1">
    <location>
        <begin position="46"/>
        <end position="133"/>
    </location>
</feature>
<accession>A0AAX4JQS5</accession>
<feature type="region of interest" description="Disordered" evidence="1">
    <location>
        <begin position="634"/>
        <end position="730"/>
    </location>
</feature>
<feature type="compositionally biased region" description="Polar residues" evidence="1">
    <location>
        <begin position="666"/>
        <end position="695"/>
    </location>
</feature>
<dbReference type="GO" id="GO:0005509">
    <property type="term" value="F:calcium ion binding"/>
    <property type="evidence" value="ECO:0007669"/>
    <property type="project" value="InterPro"/>
</dbReference>
<feature type="compositionally biased region" description="Polar residues" evidence="1">
    <location>
        <begin position="46"/>
        <end position="71"/>
    </location>
</feature>
<reference evidence="2 3" key="1">
    <citation type="submission" date="2024-01" db="EMBL/GenBank/DDBJ databases">
        <title>Comparative genomics of Cryptococcus and Kwoniella reveals pathogenesis evolution and contrasting modes of karyotype evolution via chromosome fusion or intercentromeric recombination.</title>
        <authorList>
            <person name="Coelho M.A."/>
            <person name="David-Palma M."/>
            <person name="Shea T."/>
            <person name="Bowers K."/>
            <person name="McGinley-Smith S."/>
            <person name="Mohammad A.W."/>
            <person name="Gnirke A."/>
            <person name="Yurkov A.M."/>
            <person name="Nowrousian M."/>
            <person name="Sun S."/>
            <person name="Cuomo C.A."/>
            <person name="Heitman J."/>
        </authorList>
    </citation>
    <scope>NUCLEOTIDE SEQUENCE [LARGE SCALE GENOMIC DNA]</scope>
    <source>
        <strain evidence="2 3">CBS 6074</strain>
    </source>
</reference>